<comment type="subcellular location">
    <subcellularLocation>
        <location evidence="1">Cell membrane</location>
        <topology evidence="1">Multi-pass membrane protein</topology>
    </subcellularLocation>
</comment>
<keyword evidence="5 6" id="KW-0472">Membrane</keyword>
<reference evidence="7" key="1">
    <citation type="journal article" date="2022" name="Cell">
        <title>Design, construction, and in vivo augmentation of a complex gut microbiome.</title>
        <authorList>
            <person name="Cheng A.G."/>
            <person name="Ho P.Y."/>
            <person name="Aranda-Diaz A."/>
            <person name="Jain S."/>
            <person name="Yu F.B."/>
            <person name="Meng X."/>
            <person name="Wang M."/>
            <person name="Iakiviak M."/>
            <person name="Nagashima K."/>
            <person name="Zhao A."/>
            <person name="Murugkar P."/>
            <person name="Patil A."/>
            <person name="Atabakhsh K."/>
            <person name="Weakley A."/>
            <person name="Yan J."/>
            <person name="Brumbaugh A.R."/>
            <person name="Higginbottom S."/>
            <person name="Dimas A."/>
            <person name="Shiver A.L."/>
            <person name="Deutschbauer A."/>
            <person name="Neff N."/>
            <person name="Sonnenburg J.L."/>
            <person name="Huang K.C."/>
            <person name="Fischbach M.A."/>
        </authorList>
    </citation>
    <scope>NUCLEOTIDE SEQUENCE</scope>
    <source>
        <strain evidence="7">AP11</strain>
    </source>
</reference>
<keyword evidence="3 6" id="KW-0812">Transmembrane</keyword>
<evidence type="ECO:0000313" key="7">
    <source>
        <dbReference type="EMBL" id="UWN56478.1"/>
    </source>
</evidence>
<keyword evidence="2" id="KW-1003">Cell membrane</keyword>
<feature type="transmembrane region" description="Helical" evidence="6">
    <location>
        <begin position="186"/>
        <end position="209"/>
    </location>
</feature>
<evidence type="ECO:0000256" key="3">
    <source>
        <dbReference type="ARBA" id="ARBA00022692"/>
    </source>
</evidence>
<gene>
    <name evidence="7" type="ORF">NQ491_07355</name>
</gene>
<dbReference type="PANTHER" id="PTHR30250">
    <property type="entry name" value="PST FAMILY PREDICTED COLANIC ACID TRANSPORTER"/>
    <property type="match status" value="1"/>
</dbReference>
<keyword evidence="8" id="KW-1185">Reference proteome</keyword>
<feature type="transmembrane region" description="Helical" evidence="6">
    <location>
        <begin position="377"/>
        <end position="398"/>
    </location>
</feature>
<keyword evidence="4 6" id="KW-1133">Transmembrane helix</keyword>
<feature type="transmembrane region" description="Helical" evidence="6">
    <location>
        <begin position="440"/>
        <end position="461"/>
    </location>
</feature>
<dbReference type="RefSeq" id="WP_019246836.1">
    <property type="nucleotide sequence ID" value="NZ_CAPH01000018.1"/>
</dbReference>
<evidence type="ECO:0000256" key="5">
    <source>
        <dbReference type="ARBA" id="ARBA00023136"/>
    </source>
</evidence>
<name>A0ABY5UXW6_9BACT</name>
<dbReference type="GeneID" id="82891539"/>
<dbReference type="PANTHER" id="PTHR30250:SF26">
    <property type="entry name" value="PSMA PROTEIN"/>
    <property type="match status" value="1"/>
</dbReference>
<feature type="transmembrane region" description="Helical" evidence="6">
    <location>
        <begin position="44"/>
        <end position="65"/>
    </location>
</feature>
<evidence type="ECO:0000256" key="1">
    <source>
        <dbReference type="ARBA" id="ARBA00004651"/>
    </source>
</evidence>
<dbReference type="EMBL" id="CP102294">
    <property type="protein sequence ID" value="UWN56478.1"/>
    <property type="molecule type" value="Genomic_DNA"/>
</dbReference>
<feature type="transmembrane region" description="Helical" evidence="6">
    <location>
        <begin position="129"/>
        <end position="147"/>
    </location>
</feature>
<sequence>MLKAENNRRIAKNTGILYLRTILILVITLYTSRIVLNTLGIENYGIYDIIGGFVAFFSVVSATMVASTQRFLTFELGKKEGHSQEVFGAAMTIHIVLALILLLLFETVGLWFLNAKLNIAAERMHAANWVYQCSVLTFLINILSIPYNATIIAHEKMDVFAYINILEVTLKLLIVYFLLISPVDRLILYAVLVLCVAVFVRFIYGAYCLRHFPETRYMLIREKSYYKKISQFAGLNFLGASSYILAGQGINLLLNLFFGVTVNAARGIALQVEGAIMKFVNDFTTALNPQITKSYACEDKDYMMELVCRGSKYSFLLFLFLALPVMVETPLVLSIWLKEVPEYTVIFVRFSLSIAMLNTLSAPLTTCVLATGNIKAMSLWIGTVRLCVLPLAYLFLRWGYPPFIVYAVVLLTDMLLLFVRIGIVTKVVRYSAGFFMKTVILRLIPVLLLSGLSAVLLSRFIAADSFVGLVAFTVTCLCVTAGVVAYAGLNDTERTYVVTMVCSKWGKPKR</sequence>
<evidence type="ECO:0000313" key="8">
    <source>
        <dbReference type="Proteomes" id="UP001059295"/>
    </source>
</evidence>
<dbReference type="Proteomes" id="UP001059295">
    <property type="component" value="Chromosome"/>
</dbReference>
<accession>A0ABY5UXW6</accession>
<feature type="transmembrane region" description="Helical" evidence="6">
    <location>
        <begin position="15"/>
        <end position="32"/>
    </location>
</feature>
<evidence type="ECO:0000256" key="6">
    <source>
        <dbReference type="SAM" id="Phobius"/>
    </source>
</evidence>
<feature type="transmembrane region" description="Helical" evidence="6">
    <location>
        <begin position="86"/>
        <end position="113"/>
    </location>
</feature>
<proteinExistence type="predicted"/>
<feature type="transmembrane region" description="Helical" evidence="6">
    <location>
        <begin position="343"/>
        <end position="370"/>
    </location>
</feature>
<evidence type="ECO:0000256" key="4">
    <source>
        <dbReference type="ARBA" id="ARBA00022989"/>
    </source>
</evidence>
<feature type="transmembrane region" description="Helical" evidence="6">
    <location>
        <begin position="229"/>
        <end position="246"/>
    </location>
</feature>
<dbReference type="InterPro" id="IPR050833">
    <property type="entry name" value="Poly_Biosynth_Transport"/>
</dbReference>
<protein>
    <submittedName>
        <fullName evidence="7">Lipopolysaccharide biosynthesis protein</fullName>
    </submittedName>
</protein>
<feature type="transmembrane region" description="Helical" evidence="6">
    <location>
        <begin position="404"/>
        <end position="428"/>
    </location>
</feature>
<evidence type="ECO:0000256" key="2">
    <source>
        <dbReference type="ARBA" id="ARBA00022475"/>
    </source>
</evidence>
<feature type="transmembrane region" description="Helical" evidence="6">
    <location>
        <begin position="313"/>
        <end position="337"/>
    </location>
</feature>
<feature type="transmembrane region" description="Helical" evidence="6">
    <location>
        <begin position="467"/>
        <end position="489"/>
    </location>
</feature>
<organism evidence="7 8">
    <name type="scientific">Alistipes ihumii AP11</name>
    <dbReference type="NCBI Taxonomy" id="1211813"/>
    <lineage>
        <taxon>Bacteria</taxon>
        <taxon>Pseudomonadati</taxon>
        <taxon>Bacteroidota</taxon>
        <taxon>Bacteroidia</taxon>
        <taxon>Bacteroidales</taxon>
        <taxon>Rikenellaceae</taxon>
        <taxon>Alistipes</taxon>
    </lineage>
</organism>
<feature type="transmembrane region" description="Helical" evidence="6">
    <location>
        <begin position="159"/>
        <end position="180"/>
    </location>
</feature>